<proteinExistence type="predicted"/>
<reference evidence="1 2" key="1">
    <citation type="journal article" date="2019" name="Sci. Rep.">
        <title>Comparative genomics of chytrid fungi reveal insights into the obligate biotrophic and pathogenic lifestyle of Synchytrium endobioticum.</title>
        <authorList>
            <person name="van de Vossenberg B.T.L.H."/>
            <person name="Warris S."/>
            <person name="Nguyen H.D.T."/>
            <person name="van Gent-Pelzer M.P.E."/>
            <person name="Joly D.L."/>
            <person name="van de Geest H.C."/>
            <person name="Bonants P.J.M."/>
            <person name="Smith D.S."/>
            <person name="Levesque C.A."/>
            <person name="van der Lee T.A.J."/>
        </authorList>
    </citation>
    <scope>NUCLEOTIDE SEQUENCE [LARGE SCALE GENOMIC DNA]</scope>
    <source>
        <strain evidence="1 2">CBS 809.83</strain>
    </source>
</reference>
<accession>A0A507E9S7</accession>
<sequence>MGIHQPFYQTGQQRTRRSDIEAQELSMVETTRGRAVVFAKTMAVCGSARDQLERVGSVLQDAGRK</sequence>
<protein>
    <submittedName>
        <fullName evidence="1">Uncharacterized protein</fullName>
    </submittedName>
</protein>
<evidence type="ECO:0000313" key="1">
    <source>
        <dbReference type="EMBL" id="TPX60612.1"/>
    </source>
</evidence>
<dbReference type="EMBL" id="QEAQ01000014">
    <property type="protein sequence ID" value="TPX60612.1"/>
    <property type="molecule type" value="Genomic_DNA"/>
</dbReference>
<comment type="caution">
    <text evidence="1">The sequence shown here is derived from an EMBL/GenBank/DDBJ whole genome shotgun (WGS) entry which is preliminary data.</text>
</comment>
<organism evidence="1 2">
    <name type="scientific">Powellomyces hirtus</name>
    <dbReference type="NCBI Taxonomy" id="109895"/>
    <lineage>
        <taxon>Eukaryota</taxon>
        <taxon>Fungi</taxon>
        <taxon>Fungi incertae sedis</taxon>
        <taxon>Chytridiomycota</taxon>
        <taxon>Chytridiomycota incertae sedis</taxon>
        <taxon>Chytridiomycetes</taxon>
        <taxon>Spizellomycetales</taxon>
        <taxon>Powellomycetaceae</taxon>
        <taxon>Powellomyces</taxon>
    </lineage>
</organism>
<dbReference type="AlphaFoldDB" id="A0A507E9S7"/>
<keyword evidence="2" id="KW-1185">Reference proteome</keyword>
<dbReference type="Proteomes" id="UP000318582">
    <property type="component" value="Unassembled WGS sequence"/>
</dbReference>
<gene>
    <name evidence="1" type="ORF">PhCBS80983_g01711</name>
</gene>
<evidence type="ECO:0000313" key="2">
    <source>
        <dbReference type="Proteomes" id="UP000318582"/>
    </source>
</evidence>
<name>A0A507E9S7_9FUNG</name>